<keyword evidence="1" id="KW-0175">Coiled coil</keyword>
<gene>
    <name evidence="3" type="ORF">NEOLEDRAFT_1179179</name>
</gene>
<dbReference type="GO" id="GO:1990904">
    <property type="term" value="C:ribonucleoprotein complex"/>
    <property type="evidence" value="ECO:0007669"/>
    <property type="project" value="TreeGrafter"/>
</dbReference>
<dbReference type="PANTHER" id="PTHR31027:SF2">
    <property type="entry name" value="LEBERCILIN DOMAIN-CONTAINING PROTEIN"/>
    <property type="match status" value="1"/>
</dbReference>
<organism evidence="3 4">
    <name type="scientific">Neolentinus lepideus HHB14362 ss-1</name>
    <dbReference type="NCBI Taxonomy" id="1314782"/>
    <lineage>
        <taxon>Eukaryota</taxon>
        <taxon>Fungi</taxon>
        <taxon>Dikarya</taxon>
        <taxon>Basidiomycota</taxon>
        <taxon>Agaricomycotina</taxon>
        <taxon>Agaricomycetes</taxon>
        <taxon>Gloeophyllales</taxon>
        <taxon>Gloeophyllaceae</taxon>
        <taxon>Neolentinus</taxon>
    </lineage>
</organism>
<feature type="compositionally biased region" description="Low complexity" evidence="2">
    <location>
        <begin position="1"/>
        <end position="35"/>
    </location>
</feature>
<dbReference type="GO" id="GO:0005783">
    <property type="term" value="C:endoplasmic reticulum"/>
    <property type="evidence" value="ECO:0007669"/>
    <property type="project" value="TreeGrafter"/>
</dbReference>
<dbReference type="OrthoDB" id="2195113at2759"/>
<protein>
    <recommendedName>
        <fullName evidence="5">Nuclear segregation protein Bfr1</fullName>
    </recommendedName>
</protein>
<dbReference type="InterPro" id="IPR039604">
    <property type="entry name" value="Bfr1"/>
</dbReference>
<feature type="compositionally biased region" description="Acidic residues" evidence="2">
    <location>
        <begin position="536"/>
        <end position="549"/>
    </location>
</feature>
<feature type="region of interest" description="Disordered" evidence="2">
    <location>
        <begin position="1"/>
        <end position="55"/>
    </location>
</feature>
<dbReference type="GO" id="GO:0008298">
    <property type="term" value="P:intracellular mRNA localization"/>
    <property type="evidence" value="ECO:0007669"/>
    <property type="project" value="TreeGrafter"/>
</dbReference>
<dbReference type="GO" id="GO:0003729">
    <property type="term" value="F:mRNA binding"/>
    <property type="evidence" value="ECO:0007669"/>
    <property type="project" value="TreeGrafter"/>
</dbReference>
<dbReference type="GO" id="GO:0042175">
    <property type="term" value="C:nuclear outer membrane-endoplasmic reticulum membrane network"/>
    <property type="evidence" value="ECO:0007669"/>
    <property type="project" value="TreeGrafter"/>
</dbReference>
<evidence type="ECO:0000256" key="2">
    <source>
        <dbReference type="SAM" id="MobiDB-lite"/>
    </source>
</evidence>
<accession>A0A165S085</accession>
<proteinExistence type="predicted"/>
<reference evidence="3 4" key="1">
    <citation type="journal article" date="2016" name="Mol. Biol. Evol.">
        <title>Comparative Genomics of Early-Diverging Mushroom-Forming Fungi Provides Insights into the Origins of Lignocellulose Decay Capabilities.</title>
        <authorList>
            <person name="Nagy L.G."/>
            <person name="Riley R."/>
            <person name="Tritt A."/>
            <person name="Adam C."/>
            <person name="Daum C."/>
            <person name="Floudas D."/>
            <person name="Sun H."/>
            <person name="Yadav J.S."/>
            <person name="Pangilinan J."/>
            <person name="Larsson K.H."/>
            <person name="Matsuura K."/>
            <person name="Barry K."/>
            <person name="Labutti K."/>
            <person name="Kuo R."/>
            <person name="Ohm R.A."/>
            <person name="Bhattacharya S.S."/>
            <person name="Shirouzu T."/>
            <person name="Yoshinaga Y."/>
            <person name="Martin F.M."/>
            <person name="Grigoriev I.V."/>
            <person name="Hibbett D.S."/>
        </authorList>
    </citation>
    <scope>NUCLEOTIDE SEQUENCE [LARGE SCALE GENOMIC DNA]</scope>
    <source>
        <strain evidence="3 4">HHB14362 ss-1</strain>
    </source>
</reference>
<dbReference type="InParanoid" id="A0A165S085"/>
<evidence type="ECO:0000313" key="3">
    <source>
        <dbReference type="EMBL" id="KZT24496.1"/>
    </source>
</evidence>
<evidence type="ECO:0000256" key="1">
    <source>
        <dbReference type="SAM" id="Coils"/>
    </source>
</evidence>
<feature type="coiled-coil region" evidence="1">
    <location>
        <begin position="219"/>
        <end position="253"/>
    </location>
</feature>
<name>A0A165S085_9AGAM</name>
<evidence type="ECO:0000313" key="4">
    <source>
        <dbReference type="Proteomes" id="UP000076761"/>
    </source>
</evidence>
<feature type="region of interest" description="Disordered" evidence="2">
    <location>
        <begin position="393"/>
        <end position="420"/>
    </location>
</feature>
<dbReference type="STRING" id="1314782.A0A165S085"/>
<feature type="region of interest" description="Disordered" evidence="2">
    <location>
        <begin position="482"/>
        <end position="549"/>
    </location>
</feature>
<dbReference type="Proteomes" id="UP000076761">
    <property type="component" value="Unassembled WGS sequence"/>
</dbReference>
<dbReference type="EMBL" id="KV425577">
    <property type="protein sequence ID" value="KZT24496.1"/>
    <property type="molecule type" value="Genomic_DNA"/>
</dbReference>
<evidence type="ECO:0008006" key="5">
    <source>
        <dbReference type="Google" id="ProtNLM"/>
    </source>
</evidence>
<feature type="coiled-coil region" evidence="1">
    <location>
        <begin position="287"/>
        <end position="319"/>
    </location>
</feature>
<keyword evidence="4" id="KW-1185">Reference proteome</keyword>
<feature type="compositionally biased region" description="Basic residues" evidence="2">
    <location>
        <begin position="396"/>
        <end position="409"/>
    </location>
</feature>
<dbReference type="PANTHER" id="PTHR31027">
    <property type="entry name" value="NUCLEAR SEGREGATION PROTEIN BFR1"/>
    <property type="match status" value="1"/>
</dbReference>
<dbReference type="AlphaFoldDB" id="A0A165S085"/>
<dbReference type="FunCoup" id="A0A165S085">
    <property type="interactions" value="20"/>
</dbReference>
<sequence length="549" mass="60050">MAPKTKAAPANGTAPKAKPAKATPSTSGTSTPVPAKADAVQDAAPTSGFGKPDKAAYDAEQAKLKTEIDAVQAKLNAIKDKIGLTSRSNGVNDRRTQLRSELDSLRAQQGGNKATRGKVLDQLKALQDGVQKKVKDLQAAKTKVPFKTITELEAHIKNLEKQVESGNLKLADEKRALQEISQLKRARRTVEGFQAEQDSIDTDRAAADELRKQLDDPEAKAISERYDAIKTELDALQKEGDEAYANRSKLSDERTTIQKELDGLWAQKKEATQLYRDANDRHWQKVNEDRARRAERLRAQRAAEEDEKKQKIVERLREEAAIPAFQTQIEDCQTLIDYFSGNSTTAAFSTVSLPAREEVVGVPKLELRKVETDAQEGMVVRKKKGEDDESYFVGGKAKKGKKGNVKHKTNGAEEANGSTSSQFNLPFGTLTALLQLSIPPPSNATEVPRVVEDLKTKKAWFEANQNRVTAENIAKAEAEIQRLTGKRRVAPGPDTEATPPNDGGEMPSEPAHTPQVTDVPSLDVPGEEVVERLESVQEDGDAPSPAAEE</sequence>